<name>A0A0D9QSQ7_PLAFR</name>
<feature type="compositionally biased region" description="Polar residues" evidence="1">
    <location>
        <begin position="347"/>
        <end position="359"/>
    </location>
</feature>
<feature type="region of interest" description="Disordered" evidence="1">
    <location>
        <begin position="347"/>
        <end position="371"/>
    </location>
</feature>
<accession>A0A0D9QSQ7</accession>
<feature type="compositionally biased region" description="Polar residues" evidence="1">
    <location>
        <begin position="1030"/>
        <end position="1055"/>
    </location>
</feature>
<evidence type="ECO:0000256" key="1">
    <source>
        <dbReference type="SAM" id="MobiDB-lite"/>
    </source>
</evidence>
<dbReference type="RefSeq" id="XP_012333412.1">
    <property type="nucleotide sequence ID" value="XM_012477989.1"/>
</dbReference>
<feature type="compositionally biased region" description="Low complexity" evidence="1">
    <location>
        <begin position="1198"/>
        <end position="1216"/>
    </location>
</feature>
<feature type="region of interest" description="Disordered" evidence="1">
    <location>
        <begin position="547"/>
        <end position="569"/>
    </location>
</feature>
<feature type="region of interest" description="Disordered" evidence="1">
    <location>
        <begin position="460"/>
        <end position="490"/>
    </location>
</feature>
<feature type="compositionally biased region" description="Polar residues" evidence="1">
    <location>
        <begin position="208"/>
        <end position="224"/>
    </location>
</feature>
<organism evidence="2 3">
    <name type="scientific">Plasmodium fragile</name>
    <dbReference type="NCBI Taxonomy" id="5857"/>
    <lineage>
        <taxon>Eukaryota</taxon>
        <taxon>Sar</taxon>
        <taxon>Alveolata</taxon>
        <taxon>Apicomplexa</taxon>
        <taxon>Aconoidasida</taxon>
        <taxon>Haemosporida</taxon>
        <taxon>Plasmodiidae</taxon>
        <taxon>Plasmodium</taxon>
        <taxon>Plasmodium (Plasmodium)</taxon>
    </lineage>
</organism>
<evidence type="ECO:0000313" key="2">
    <source>
        <dbReference type="EMBL" id="KJP89882.1"/>
    </source>
</evidence>
<feature type="region of interest" description="Disordered" evidence="1">
    <location>
        <begin position="1304"/>
        <end position="1337"/>
    </location>
</feature>
<dbReference type="Proteomes" id="UP000054561">
    <property type="component" value="Unassembled WGS sequence"/>
</dbReference>
<dbReference type="OrthoDB" id="381178at2759"/>
<proteinExistence type="predicted"/>
<dbReference type="EMBL" id="KQ001647">
    <property type="protein sequence ID" value="KJP89882.1"/>
    <property type="molecule type" value="Genomic_DNA"/>
</dbReference>
<feature type="compositionally biased region" description="Polar residues" evidence="1">
    <location>
        <begin position="1076"/>
        <end position="1093"/>
    </location>
</feature>
<evidence type="ECO:0000313" key="3">
    <source>
        <dbReference type="Proteomes" id="UP000054561"/>
    </source>
</evidence>
<feature type="region of interest" description="Disordered" evidence="1">
    <location>
        <begin position="1194"/>
        <end position="1226"/>
    </location>
</feature>
<sequence>MNSGKINGNVPRKDNDVKDDWNAYENYGAGHGKNNHVCVHIHNNIHLYYNPGDNLCSIDRVINTSSNNVIDLDIFQNKKRDVQDIGKLKNNFHFNKRNELYRDIALLVWDSWLDSGRASVHGWAEAGCISDAAQRYFTTSSCNKSGVNCSHNCAPPNDASICSYANPRSKHKFASDQQNASTKKRMSEEFRSPRNNHNKQYFEKEHSTNQLNFYDNDSNGNSPKLTGKHHQFSNNHDGSRIAVLKKKDTSEVKLQSLHGGGPHEGGKHTQIVNIPPGNYRHDKSDCTVPELQNGKSELSYNSAIDAFMSGEYVNCENFRCDADGLGEHSNIGGIDCAYKLSDAGERSSSFGNRESTQGGSAKGAATKCNLPSRDKWDKRREVHEQGKIFSPRKWCEVVSCPTGNQPEGNDTLEKIEKWEFQKNSMHSDTNGGENMPYFDEQLIKKSNLSGTHHSHIPVEEKKKKNWLDSENGSSKLNGERKGGNGPTEGIKLTEKSTIAEGLDDNLISNWALHTFEDDKLSYDRVCKFDDNKNCLNGSCESVYTNDLIKSDDGRPTSDPQGRGNTGSYYMESKPCSTRSIHSVHSEECPKEHPANGGFDNNCKKVLPARDEEYFHVEQNGCKEDSFHMNSHNFQHIFNQSANEQSSHSCYEKDLHSDRCPKSPVCKNDTAYNENNYTHTEDTYVENKKKNICEEKNNNAKIDLLKKATAYDQVSASNGVSTDSYINKQINSIFGDFKKDGHLSEDNIAQIVHGTFVREKNFLFQKSIDMEIEKKEHMKYNPTTLLQKNQYLKNNFSNGNYEKSEKLNGHNNNILTFNVAQHFLENNKHDNISCKSINVGSHESKMFTTATTISGQGQGNDLHEFLHFCDENQVGSEPRGLQLYDLLEIYDRNNYTVPIEEATQDEFVEIYDTINGTGRKENNNMNDEFLEISHQQKNSIMHVEDEFLHIREKLQNSAAGPQEDEFLDIYNRIVSAKNAQVDEFSDICSGEERFQQMRQRQRECWGEQVLGNAERKCLEKADRDEGGKSGNNGQNAQSEQSDQLHQSRGNHFTPSYNARKKVKQSEPPDLLEDPPQGNKSSVSERPPNYSSFTYASGKDVNINKDVLNEMRKKLFGDDDEGEGCSTMEAIPTQGSTEVKPSSSHNYSFSSVHLPSEIVPPSNGKDHKPFTYASGKEVSINRDVLNRMRETLFGDDDVVSDNANNSSSNNNNSNSGNNSIGGAREQPLGSFTYASGKEVNINKDVLSQMRDKLFGDDEHLENGGSCLDNMRKKKTHIDLNIRNGDKIEQRNENQLGYASLTLVHPLGSEEDKGGKEAESRRGSNFSNANKVNLPDGSEHDKHVITEQREIKVEEVIKKNKEDEKQFECTDPQSKDIKVECTQKGILPSGRDQTGDSLHEGVSVKEEELCASEGCNEIVNTEANLLHSVKYKGSSTECGNTTKGRVGGQMLRSDVKSKNNFVNPRKRKLSEQGSSEQWVHERGEINHTNKTNATSIGKKNKQLDLSLNLRDHLKLIRDMYTLLAKRKKLKGNRRLTNSLMYVNENKQGYTFNWSDNDYLYFLKNEKLNEYYTADVTVLYELFVLTAKQLNIFHSYDFAWFLKKYKLVTMVLVRKYTKELQRRYKLLREGERFHYNRSYFHEGKEHFGEISLECKNEDKRALQGEHAVVLKPLVKEEKDERHKEGCISPVAEGCAYGGKAPGVNPRVKSELFSGPVPNGSVLRGDMHQCGVKMSETSGTVLRGEVARSLSPEYTFHTCEFGQRMRRSTQPLLTIRIMDEVEPPSPIEFMFKLLKRYVEEKKNKKSILQMMLDNTVSYKVPVNLRVEKIIKNKDNEFILILSDNFEYIHCTPKDSYLKNLIMSNIIKQGNVLRINGLDLQKETQEQNQIQPCHKSMMLFSLSSNDLIEIDQQNNLKVGLTKYKAKRIKHIEHWGNSCFFVDVIIISKSDLSYGFFDSVKKKYYLIHSNVYEKIIYNLRHEMSKLLEEENFQEDARYIKVKNDLNMFLEATSFCIVQAIDFAVCERIRGETSLDNKIEHIINSMCRVKFFRINMETYESLRRGSRIQMFNVYVQKSKNNNKFSRVRGEDNIDDFIYGTFEDSNRVNHMMKALNYDSFESHFFKEEMKSKNEASEGSYPDNYPDDYMQNSLSGFVGTGKKHTPIIFQATQATYINLDDKYRSKLFQELKDMVTLASSTQGNQPGRKSQTKLKRKEQQVCYPSFIYTNLFKIPVLSRIHMALLRNYAKINVSGKFFYYDLIQGNLYTLSGVIVHYTDVEVQEVMDYAGAEDKKKVLFYKVFLLTSNGNLCCVSISMITPDSLLSTYMKDFEYKEREILKKMIHIQHVETSGVQKGEHKKGQADNRSVASNNRNHLYNYLYKVERNNTESPSKEDMENKNVDVVMFFKDVEFINYDEKCHIYNFRSYDHPHFHPPRLYSDDFEHTKRSIAELIRGKYIECEKNRLIVKLTDSWKIKIEKDNLPHMHFLYLLIYSKSKSIELTGVHLKNNYLSNFLKNIWNVFVK</sequence>
<protein>
    <submittedName>
        <fullName evidence="2">Uncharacterized protein</fullName>
    </submittedName>
</protein>
<dbReference type="VEuPathDB" id="PlasmoDB:AK88_00338"/>
<feature type="compositionally biased region" description="Basic and acidic residues" evidence="1">
    <location>
        <begin position="1305"/>
        <end position="1319"/>
    </location>
</feature>
<dbReference type="OMA" id="PIEFMFK"/>
<gene>
    <name evidence="2" type="ORF">AK88_00338</name>
</gene>
<feature type="region of interest" description="Disordered" evidence="1">
    <location>
        <begin position="1021"/>
        <end position="1095"/>
    </location>
</feature>
<keyword evidence="3" id="KW-1185">Reference proteome</keyword>
<feature type="region of interest" description="Disordered" evidence="1">
    <location>
        <begin position="171"/>
        <end position="236"/>
    </location>
</feature>
<dbReference type="GeneID" id="24265652"/>
<reference evidence="2 3" key="1">
    <citation type="submission" date="2014-03" db="EMBL/GenBank/DDBJ databases">
        <title>The Genome Sequence of Plasmodium fragile nilgiri.</title>
        <authorList>
            <consortium name="The Broad Institute Genomics Platform"/>
            <consortium name="The Broad Institute Genome Sequencing Center for Infectious Disease"/>
            <person name="Neafsey D."/>
            <person name="Duraisingh M."/>
            <person name="Young S.K."/>
            <person name="Zeng Q."/>
            <person name="Gargeya S."/>
            <person name="Abouelleil A."/>
            <person name="Alvarado L."/>
            <person name="Chapman S.B."/>
            <person name="Gainer-Dewar J."/>
            <person name="Goldberg J."/>
            <person name="Griggs A."/>
            <person name="Gujja S."/>
            <person name="Hansen M."/>
            <person name="Howarth C."/>
            <person name="Imamovic A."/>
            <person name="Larimer J."/>
            <person name="Pearson M."/>
            <person name="Poon T.W."/>
            <person name="Priest M."/>
            <person name="Roberts A."/>
            <person name="Saif S."/>
            <person name="Shea T."/>
            <person name="Sykes S."/>
            <person name="Wortman J."/>
            <person name="Nusbaum C."/>
            <person name="Birren B."/>
        </authorList>
    </citation>
    <scope>NUCLEOTIDE SEQUENCE [LARGE SCALE GENOMIC DNA]</scope>
    <source>
        <strain evidence="3">nilgiri</strain>
    </source>
</reference>